<dbReference type="InterPro" id="IPR001613">
    <property type="entry name" value="Flavin_amine_oxidase"/>
</dbReference>
<feature type="binding site" evidence="4">
    <location>
        <position position="364"/>
    </location>
    <ligand>
        <name>substrate</name>
    </ligand>
</feature>
<feature type="domain" description="Amine oxidase" evidence="5">
    <location>
        <begin position="30"/>
        <end position="468"/>
    </location>
</feature>
<name>Q0QM26_9SYNE</name>
<proteinExistence type="inferred from homology"/>
<comment type="similarity">
    <text evidence="2">Belongs to the flavin monoamine oxidase family.</text>
</comment>
<keyword evidence="3" id="KW-0560">Oxidoreductase</keyword>
<accession>Q0QM26</accession>
<feature type="binding site" evidence="4">
    <location>
        <begin position="50"/>
        <end position="51"/>
    </location>
    <ligand>
        <name>FAD</name>
        <dbReference type="ChEBI" id="CHEBI:57692"/>
    </ligand>
</feature>
<comment type="cofactor">
    <cofactor evidence="1">
        <name>FAD</name>
        <dbReference type="ChEBI" id="CHEBI:57692"/>
    </cofactor>
</comment>
<dbReference type="SUPFAM" id="SSF51905">
    <property type="entry name" value="FAD/NAD(P)-binding domain"/>
    <property type="match status" value="1"/>
</dbReference>
<evidence type="ECO:0000256" key="1">
    <source>
        <dbReference type="ARBA" id="ARBA00001974"/>
    </source>
</evidence>
<organism evidence="6">
    <name type="scientific">uncultured marine type-A Synechococcus 5B2</name>
    <dbReference type="NCBI Taxonomy" id="359140"/>
    <lineage>
        <taxon>Bacteria</taxon>
        <taxon>Bacillati</taxon>
        <taxon>Cyanobacteriota</taxon>
        <taxon>Cyanophyceae</taxon>
        <taxon>Synechococcales</taxon>
        <taxon>Synechococcaceae</taxon>
        <taxon>Synechococcus</taxon>
        <taxon>environmental samples</taxon>
    </lineage>
</organism>
<dbReference type="AlphaFoldDB" id="Q0QM26"/>
<feature type="binding site" evidence="4">
    <location>
        <position position="447"/>
    </location>
    <ligand>
        <name>FAD</name>
        <dbReference type="ChEBI" id="CHEBI:57692"/>
    </ligand>
</feature>
<dbReference type="InterPro" id="IPR036188">
    <property type="entry name" value="FAD/NAD-bd_sf"/>
</dbReference>
<dbReference type="PANTHER" id="PTHR43563">
    <property type="entry name" value="AMINE OXIDASE"/>
    <property type="match status" value="1"/>
</dbReference>
<reference evidence="6" key="1">
    <citation type="journal article" date="2006" name="Mar. Ecol. Prog. Ser.">
        <title>Gene diversity and organization in rbcL-containing genome fragments from uncultivated Synechococcus in the Gulf of Mexico.</title>
        <authorList>
            <person name="John D.E."/>
            <person name="Wawrik B."/>
            <person name="Tabita F.R."/>
            <person name="Paul J.H."/>
        </authorList>
    </citation>
    <scope>NUCLEOTIDE SEQUENCE</scope>
</reference>
<dbReference type="Pfam" id="PF01593">
    <property type="entry name" value="Amino_oxidase"/>
    <property type="match status" value="1"/>
</dbReference>
<feature type="binding site" evidence="4">
    <location>
        <position position="31"/>
    </location>
    <ligand>
        <name>FAD</name>
        <dbReference type="ChEBI" id="CHEBI:57692"/>
    </ligand>
</feature>
<dbReference type="PRINTS" id="PR00757">
    <property type="entry name" value="AMINEOXDASEF"/>
</dbReference>
<dbReference type="InterPro" id="IPR002937">
    <property type="entry name" value="Amino_oxidase"/>
</dbReference>
<dbReference type="PANTHER" id="PTHR43563:SF1">
    <property type="entry name" value="AMINE OXIDASE [FLAVIN-CONTAINING] B"/>
    <property type="match status" value="1"/>
</dbReference>
<feature type="binding site" evidence="4">
    <location>
        <position position="258"/>
    </location>
    <ligand>
        <name>FAD</name>
        <dbReference type="ChEBI" id="CHEBI:57692"/>
    </ligand>
</feature>
<dbReference type="EMBL" id="DQ284920">
    <property type="protein sequence ID" value="ABB92235.1"/>
    <property type="molecule type" value="Genomic_DNA"/>
</dbReference>
<evidence type="ECO:0000259" key="5">
    <source>
        <dbReference type="Pfam" id="PF01593"/>
    </source>
</evidence>
<dbReference type="InterPro" id="IPR050703">
    <property type="entry name" value="Flavin_MAO"/>
</dbReference>
<evidence type="ECO:0000256" key="4">
    <source>
        <dbReference type="PIRSR" id="PIRSR601613-1"/>
    </source>
</evidence>
<evidence type="ECO:0000313" key="6">
    <source>
        <dbReference type="EMBL" id="ABB92235.1"/>
    </source>
</evidence>
<sequence length="474" mass="51186">MGTLTLGRNGHAGTSATPSDVDVVVVGAGLSGLTAARQLRKEGLKVHILEARARTGGRMIRQTTRTGAVIDLGGQWGGETHHRFEALVNELGIERFPSYYDGQGVLVWDGQRVVADMAKKPSNSVLLFEGDQIQQPAEQVAKAKAAMQAFSEIAQSVDPARPWTAPNAAELDRTTIRSWCEKNSDSRLSDFELEWLSVAGGSGGFDPWDASILHLAWTQSVAPQDEAPESWLLKGAAGQVAERLTTELKPFLSLNAPVHGIEQNDSGVTISYGQSKSIKAKAAIVAIPPPLRQRITFTPDLPAETRSFLQRSPMGSMIKVFAIYKNAFWRQQNLNGFGVGNLKTLELTADSSLPSGTPGILASFVTASAAVAFQQTSDSEQRRAVLDDLIAYWGPEAGEPEELIIQNWNQEAWSTGAFTSFVTPGAWTTYGQGWQQSYGRVHWAGTEASSRWPGYFEGAVEAGIQASNKASAQI</sequence>
<dbReference type="GO" id="GO:0016491">
    <property type="term" value="F:oxidoreductase activity"/>
    <property type="evidence" value="ECO:0007669"/>
    <property type="project" value="UniProtKB-KW"/>
</dbReference>
<evidence type="ECO:0000256" key="3">
    <source>
        <dbReference type="ARBA" id="ARBA00023002"/>
    </source>
</evidence>
<dbReference type="SUPFAM" id="SSF54373">
    <property type="entry name" value="FAD-linked reductases, C-terminal domain"/>
    <property type="match status" value="1"/>
</dbReference>
<dbReference type="Gene3D" id="3.50.50.60">
    <property type="entry name" value="FAD/NAD(P)-binding domain"/>
    <property type="match status" value="1"/>
</dbReference>
<evidence type="ECO:0000256" key="2">
    <source>
        <dbReference type="ARBA" id="ARBA00005995"/>
    </source>
</evidence>
<protein>
    <submittedName>
        <fullName evidence="6">Monoamine oxidase</fullName>
    </submittedName>
</protein>